<dbReference type="RefSeq" id="WP_336436235.1">
    <property type="nucleotide sequence ID" value="NZ_JBAWKS010000002.1"/>
</dbReference>
<organism evidence="2 3">
    <name type="scientific">Pseudoalteromonas spongiae</name>
    <dbReference type="NCBI Taxonomy" id="298657"/>
    <lineage>
        <taxon>Bacteria</taxon>
        <taxon>Pseudomonadati</taxon>
        <taxon>Pseudomonadota</taxon>
        <taxon>Gammaproteobacteria</taxon>
        <taxon>Alteromonadales</taxon>
        <taxon>Pseudoalteromonadaceae</taxon>
        <taxon>Pseudoalteromonas</taxon>
    </lineage>
</organism>
<dbReference type="CDD" id="cd02933">
    <property type="entry name" value="OYE_like_FMN"/>
    <property type="match status" value="1"/>
</dbReference>
<gene>
    <name evidence="2" type="ORF">WAE96_16240</name>
</gene>
<dbReference type="Proteomes" id="UP001382455">
    <property type="component" value="Unassembled WGS sequence"/>
</dbReference>
<feature type="domain" description="NADH:flavin oxidoreductase/NADH oxidase N-terminal" evidence="1">
    <location>
        <begin position="4"/>
        <end position="338"/>
    </location>
</feature>
<sequence>MKLSLFDPIQLGSVTLKNHIVMAPMTRSRASQPGNTPNDLMATYYAQRATAGLIISEGTPISAVARGYSLTPGIYTEQQIAGWRKVTHAVHERDGKIFAQLWHVGRRSSTAIEGLQPLAPSAIKEPDKVYGPLPNGELGMINTTMPKAMDLSDIQNTVNDFVIAAKNAMRAGFDGVEIHGAHGYLLDQFMRRYANTRDDKYGGSIENRIRLTVDVCQAVANAIGSDKVGLRISPFVSSSFQQHDSDMPTLTLALLKALAPIKLAYLHLSENIGNYQPITDTYRKKIRSLYPHPIMLAGGLTQELANCFLNKGMADLFAFGTAYICNPDLVERMQGNMPLTQLANNAHSTFYGGDEKGYTDYPTSCSFAQKSVR</sequence>
<accession>A0ABU8EW72</accession>
<dbReference type="InterPro" id="IPR013785">
    <property type="entry name" value="Aldolase_TIM"/>
</dbReference>
<proteinExistence type="predicted"/>
<keyword evidence="3" id="KW-1185">Reference proteome</keyword>
<dbReference type="Gene3D" id="3.20.20.70">
    <property type="entry name" value="Aldolase class I"/>
    <property type="match status" value="1"/>
</dbReference>
<dbReference type="PANTHER" id="PTHR22893">
    <property type="entry name" value="NADH OXIDOREDUCTASE-RELATED"/>
    <property type="match status" value="1"/>
</dbReference>
<dbReference type="InterPro" id="IPR001155">
    <property type="entry name" value="OxRdtase_FMN_N"/>
</dbReference>
<dbReference type="EMBL" id="JBAWKS010000002">
    <property type="protein sequence ID" value="MEI4551224.1"/>
    <property type="molecule type" value="Genomic_DNA"/>
</dbReference>
<dbReference type="SUPFAM" id="SSF51395">
    <property type="entry name" value="FMN-linked oxidoreductases"/>
    <property type="match status" value="1"/>
</dbReference>
<evidence type="ECO:0000313" key="3">
    <source>
        <dbReference type="Proteomes" id="UP001382455"/>
    </source>
</evidence>
<dbReference type="InterPro" id="IPR045247">
    <property type="entry name" value="Oye-like"/>
</dbReference>
<comment type="caution">
    <text evidence="2">The sequence shown here is derived from an EMBL/GenBank/DDBJ whole genome shotgun (WGS) entry which is preliminary data.</text>
</comment>
<dbReference type="Pfam" id="PF00724">
    <property type="entry name" value="Oxidored_FMN"/>
    <property type="match status" value="1"/>
</dbReference>
<reference evidence="2 3" key="1">
    <citation type="submission" date="2023-12" db="EMBL/GenBank/DDBJ databases">
        <title>Friends and Foes: Symbiotic and Algicidal bacterial influence on Karenia brevis blooms.</title>
        <authorList>
            <person name="Fei C."/>
            <person name="Mohamed A.R."/>
            <person name="Booker A."/>
            <person name="Arshad M."/>
            <person name="Klass S."/>
            <person name="Ahn S."/>
            <person name="Gilbert P.M."/>
            <person name="Heil C.A."/>
            <person name="Martinez J.M."/>
            <person name="Amin S.A."/>
        </authorList>
    </citation>
    <scope>NUCLEOTIDE SEQUENCE [LARGE SCALE GENOMIC DNA]</scope>
    <source>
        <strain evidence="2 3">CE15</strain>
    </source>
</reference>
<protein>
    <submittedName>
        <fullName evidence="2">Alkene reductase</fullName>
    </submittedName>
</protein>
<name>A0ABU8EW72_9GAMM</name>
<evidence type="ECO:0000313" key="2">
    <source>
        <dbReference type="EMBL" id="MEI4551224.1"/>
    </source>
</evidence>
<evidence type="ECO:0000259" key="1">
    <source>
        <dbReference type="Pfam" id="PF00724"/>
    </source>
</evidence>
<dbReference type="PANTHER" id="PTHR22893:SF135">
    <property type="entry name" value="NAD(P)H:FLAVIN OXIDOREDUCTASE SYE2"/>
    <property type="match status" value="1"/>
</dbReference>